<dbReference type="AlphaFoldDB" id="A0A5J5GKH1"/>
<dbReference type="PROSITE" id="PS50851">
    <property type="entry name" value="CHEW"/>
    <property type="match status" value="1"/>
</dbReference>
<evidence type="ECO:0000256" key="3">
    <source>
        <dbReference type="ARBA" id="ARBA00021495"/>
    </source>
</evidence>
<dbReference type="InterPro" id="IPR036890">
    <property type="entry name" value="HATPase_C_sf"/>
</dbReference>
<comment type="catalytic activity">
    <reaction evidence="1">
        <text>ATP + protein L-histidine = ADP + protein N-phospho-L-histidine.</text>
        <dbReference type="EC" id="2.7.13.3"/>
    </reaction>
</comment>
<evidence type="ECO:0000256" key="10">
    <source>
        <dbReference type="ARBA" id="ARBA00023012"/>
    </source>
</evidence>
<evidence type="ECO:0000259" key="16">
    <source>
        <dbReference type="PROSITE" id="PS50894"/>
    </source>
</evidence>
<dbReference type="GO" id="GO:0005524">
    <property type="term" value="F:ATP binding"/>
    <property type="evidence" value="ECO:0007669"/>
    <property type="project" value="UniProtKB-KW"/>
</dbReference>
<evidence type="ECO:0000256" key="4">
    <source>
        <dbReference type="ARBA" id="ARBA00022500"/>
    </source>
</evidence>
<dbReference type="SMART" id="SM01231">
    <property type="entry name" value="H-kinase_dim"/>
    <property type="match status" value="1"/>
</dbReference>
<name>A0A5J5GKH1_9RHOB</name>
<organism evidence="17 18">
    <name type="scientific">Histidinibacterium aquaticum</name>
    <dbReference type="NCBI Taxonomy" id="2613962"/>
    <lineage>
        <taxon>Bacteria</taxon>
        <taxon>Pseudomonadati</taxon>
        <taxon>Pseudomonadota</taxon>
        <taxon>Alphaproteobacteria</taxon>
        <taxon>Rhodobacterales</taxon>
        <taxon>Paracoccaceae</taxon>
        <taxon>Histidinibacterium</taxon>
    </lineage>
</organism>
<feature type="domain" description="CheW-like" evidence="15">
    <location>
        <begin position="547"/>
        <end position="683"/>
    </location>
</feature>
<evidence type="ECO:0000256" key="1">
    <source>
        <dbReference type="ARBA" id="ARBA00000085"/>
    </source>
</evidence>
<dbReference type="InterPro" id="IPR004105">
    <property type="entry name" value="CheA-like_dim"/>
</dbReference>
<evidence type="ECO:0000313" key="17">
    <source>
        <dbReference type="EMBL" id="KAA9007972.1"/>
    </source>
</evidence>
<feature type="compositionally biased region" description="Basic and acidic residues" evidence="13">
    <location>
        <begin position="272"/>
        <end position="290"/>
    </location>
</feature>
<dbReference type="CDD" id="cd00731">
    <property type="entry name" value="CheA_reg"/>
    <property type="match status" value="1"/>
</dbReference>
<dbReference type="SUPFAM" id="SSF47226">
    <property type="entry name" value="Histidine-containing phosphotransfer domain, HPT domain"/>
    <property type="match status" value="1"/>
</dbReference>
<accession>A0A5J5GKH1</accession>
<evidence type="ECO:0000256" key="5">
    <source>
        <dbReference type="ARBA" id="ARBA00022553"/>
    </source>
</evidence>
<dbReference type="SMART" id="SM00387">
    <property type="entry name" value="HATPase_c"/>
    <property type="match status" value="1"/>
</dbReference>
<evidence type="ECO:0000256" key="2">
    <source>
        <dbReference type="ARBA" id="ARBA00012438"/>
    </source>
</evidence>
<keyword evidence="8" id="KW-0418">Kinase</keyword>
<dbReference type="PANTHER" id="PTHR43395">
    <property type="entry name" value="SENSOR HISTIDINE KINASE CHEA"/>
    <property type="match status" value="1"/>
</dbReference>
<dbReference type="InterPro" id="IPR003594">
    <property type="entry name" value="HATPase_dom"/>
</dbReference>
<dbReference type="Gene3D" id="1.10.287.560">
    <property type="entry name" value="Histidine kinase CheA-like, homodimeric domain"/>
    <property type="match status" value="1"/>
</dbReference>
<dbReference type="GO" id="GO:0000155">
    <property type="term" value="F:phosphorelay sensor kinase activity"/>
    <property type="evidence" value="ECO:0007669"/>
    <property type="project" value="InterPro"/>
</dbReference>
<evidence type="ECO:0000259" key="14">
    <source>
        <dbReference type="PROSITE" id="PS50109"/>
    </source>
</evidence>
<keyword evidence="18" id="KW-1185">Reference proteome</keyword>
<dbReference type="InterPro" id="IPR037006">
    <property type="entry name" value="CheA-like_homodim_sf"/>
</dbReference>
<reference evidence="17 18" key="1">
    <citation type="submission" date="2019-09" db="EMBL/GenBank/DDBJ databases">
        <authorList>
            <person name="Park J.-S."/>
            <person name="Choi H.-J."/>
        </authorList>
    </citation>
    <scope>NUCLEOTIDE SEQUENCE [LARGE SCALE GENOMIC DNA]</scope>
    <source>
        <strain evidence="17 18">176SS1-4</strain>
    </source>
</reference>
<dbReference type="SUPFAM" id="SSF47384">
    <property type="entry name" value="Homodimeric domain of signal transducing histidine kinase"/>
    <property type="match status" value="1"/>
</dbReference>
<dbReference type="InterPro" id="IPR036061">
    <property type="entry name" value="CheW-like_dom_sf"/>
</dbReference>
<dbReference type="Gene3D" id="2.30.30.40">
    <property type="entry name" value="SH3 Domains"/>
    <property type="match status" value="1"/>
</dbReference>
<evidence type="ECO:0000256" key="7">
    <source>
        <dbReference type="ARBA" id="ARBA00022741"/>
    </source>
</evidence>
<keyword evidence="10" id="KW-0902">Two-component regulatory system</keyword>
<dbReference type="InterPro" id="IPR002545">
    <property type="entry name" value="CheW-lke_dom"/>
</dbReference>
<dbReference type="SMART" id="SM00260">
    <property type="entry name" value="CheW"/>
    <property type="match status" value="1"/>
</dbReference>
<evidence type="ECO:0000256" key="9">
    <source>
        <dbReference type="ARBA" id="ARBA00022840"/>
    </source>
</evidence>
<gene>
    <name evidence="17" type="ORF">F3S47_10680</name>
</gene>
<keyword evidence="4" id="KW-0145">Chemotaxis</keyword>
<dbReference type="Pfam" id="PF01584">
    <property type="entry name" value="CheW"/>
    <property type="match status" value="1"/>
</dbReference>
<evidence type="ECO:0000259" key="15">
    <source>
        <dbReference type="PROSITE" id="PS50851"/>
    </source>
</evidence>
<dbReference type="PRINTS" id="PR00344">
    <property type="entry name" value="BCTRLSENSOR"/>
</dbReference>
<dbReference type="Proteomes" id="UP000326554">
    <property type="component" value="Unassembled WGS sequence"/>
</dbReference>
<sequence>MSNSIRDTFFEECEDLLDALIEGLSEMSAGTHEEETVHAVFRAVHSIKGGAGAFGLDQLVNFAHTFETVLDRVRSGEMEIEPDLMRVLQRAGDHLSDLVEANRIESGVDETTHAGLLGQLNGFLGKEGEDDVADDGAEEFVFEALSIDIGAPMETAPQTAGFEIRFTPRPELYANGHEPLLLFQSLSQLGSLQVTCEYASPPLGASDWQAPAASWQLTLATSEPEHAIHEVFEFVEGLCELDVQPIPVGPEQPEQQVVTEPAQAPPPTDPLPKPDHPRSAEPRQESRPDPKPAGPRPTLRVDLERVDRLINTVGELIINQAVISQRIEEMNLPSGAGLTTELEDYKLLAREIQEGVMAIRAQPVKPLFQRMSRIVREASDATGKAARLVTEGESTEVDKTVVERLADPLTHMIRNAIDHGLENAEKRAQAGKEPVGTIRLAAFHRSGSVLIEVSDDGAGLNREKILEIAISKGLVSPEADLNPGEIDNLLFMPGFSTATEVSNLSGRGVGMDVVKTAITSLGGRVTIQTRAGEGTTFSIVLPLTLAVMDGMVVTVSDQTMVVPISSIIETIRPSPGELHRFGVDGWLLSIRGSYVPIVDVAGCLGTGDSRADIREQVLLLVQTEGQSHCALAVDGISDQRQVVIKSLEGNYGHIPGVSAATILGDGKIALIIDPDAVIANSSASLRRLPDPRLEKELPHGIAL</sequence>
<dbReference type="InterPro" id="IPR036097">
    <property type="entry name" value="HisK_dim/P_sf"/>
</dbReference>
<dbReference type="Pfam" id="PF02895">
    <property type="entry name" value="H-kinase_dim"/>
    <property type="match status" value="1"/>
</dbReference>
<comment type="caution">
    <text evidence="17">The sequence shown here is derived from an EMBL/GenBank/DDBJ whole genome shotgun (WGS) entry which is preliminary data.</text>
</comment>
<dbReference type="CDD" id="cd16916">
    <property type="entry name" value="HATPase_CheA-like"/>
    <property type="match status" value="1"/>
</dbReference>
<evidence type="ECO:0000256" key="13">
    <source>
        <dbReference type="SAM" id="MobiDB-lite"/>
    </source>
</evidence>
<dbReference type="PROSITE" id="PS50109">
    <property type="entry name" value="HIS_KIN"/>
    <property type="match status" value="1"/>
</dbReference>
<dbReference type="EMBL" id="VYQE01000003">
    <property type="protein sequence ID" value="KAA9007972.1"/>
    <property type="molecule type" value="Genomic_DNA"/>
</dbReference>
<dbReference type="Pfam" id="PF02518">
    <property type="entry name" value="HATPase_c"/>
    <property type="match status" value="1"/>
</dbReference>
<comment type="function">
    <text evidence="11">Involved in the transmission of sensory signals from the chemoreceptors to the flagellar motors. CheA is autophosphorylated; it can transfer its phosphate group to either CheB or CheY.</text>
</comment>
<evidence type="ECO:0000256" key="12">
    <source>
        <dbReference type="PROSITE-ProRule" id="PRU00110"/>
    </source>
</evidence>
<proteinExistence type="predicted"/>
<dbReference type="InterPro" id="IPR005467">
    <property type="entry name" value="His_kinase_dom"/>
</dbReference>
<dbReference type="InterPro" id="IPR008207">
    <property type="entry name" value="Sig_transdc_His_kin_Hpt_dom"/>
</dbReference>
<dbReference type="Gene3D" id="3.30.565.10">
    <property type="entry name" value="Histidine kinase-like ATPase, C-terminal domain"/>
    <property type="match status" value="1"/>
</dbReference>
<dbReference type="SMART" id="SM00073">
    <property type="entry name" value="HPT"/>
    <property type="match status" value="1"/>
</dbReference>
<protein>
    <recommendedName>
        <fullName evidence="3">Chemotaxis protein CheA</fullName>
        <ecNumber evidence="2">2.7.13.3</ecNumber>
    </recommendedName>
</protein>
<dbReference type="InterPro" id="IPR051315">
    <property type="entry name" value="Bact_Chemotaxis_CheA"/>
</dbReference>
<dbReference type="Gene3D" id="1.20.120.160">
    <property type="entry name" value="HPT domain"/>
    <property type="match status" value="1"/>
</dbReference>
<keyword evidence="5 12" id="KW-0597">Phosphoprotein</keyword>
<dbReference type="RefSeq" id="WP_150445255.1">
    <property type="nucleotide sequence ID" value="NZ_VYQE01000003.1"/>
</dbReference>
<keyword evidence="9" id="KW-0067">ATP-binding</keyword>
<feature type="domain" description="Histidine kinase" evidence="14">
    <location>
        <begin position="342"/>
        <end position="545"/>
    </location>
</feature>
<dbReference type="PROSITE" id="PS50894">
    <property type="entry name" value="HPT"/>
    <property type="match status" value="1"/>
</dbReference>
<evidence type="ECO:0000256" key="11">
    <source>
        <dbReference type="ARBA" id="ARBA00035100"/>
    </source>
</evidence>
<dbReference type="PANTHER" id="PTHR43395:SF10">
    <property type="entry name" value="CHEMOTAXIS PROTEIN CHEA"/>
    <property type="match status" value="1"/>
</dbReference>
<feature type="modified residue" description="Phosphohistidine" evidence="12">
    <location>
        <position position="45"/>
    </location>
</feature>
<dbReference type="FunFam" id="3.30.565.10:FF:000016">
    <property type="entry name" value="Chemotaxis protein CheA, putative"/>
    <property type="match status" value="1"/>
</dbReference>
<dbReference type="GO" id="GO:0005737">
    <property type="term" value="C:cytoplasm"/>
    <property type="evidence" value="ECO:0007669"/>
    <property type="project" value="InterPro"/>
</dbReference>
<dbReference type="SUPFAM" id="SSF50341">
    <property type="entry name" value="CheW-like"/>
    <property type="match status" value="1"/>
</dbReference>
<feature type="domain" description="HPt" evidence="16">
    <location>
        <begin position="1"/>
        <end position="102"/>
    </location>
</feature>
<dbReference type="InterPro" id="IPR004358">
    <property type="entry name" value="Sig_transdc_His_kin-like_C"/>
</dbReference>
<dbReference type="Pfam" id="PF01627">
    <property type="entry name" value="Hpt"/>
    <property type="match status" value="1"/>
</dbReference>
<keyword evidence="7" id="KW-0547">Nucleotide-binding</keyword>
<dbReference type="EC" id="2.7.13.3" evidence="2"/>
<dbReference type="CDD" id="cd00088">
    <property type="entry name" value="HPT"/>
    <property type="match status" value="1"/>
</dbReference>
<dbReference type="SUPFAM" id="SSF55874">
    <property type="entry name" value="ATPase domain of HSP90 chaperone/DNA topoisomerase II/histidine kinase"/>
    <property type="match status" value="1"/>
</dbReference>
<evidence type="ECO:0000256" key="6">
    <source>
        <dbReference type="ARBA" id="ARBA00022679"/>
    </source>
</evidence>
<feature type="region of interest" description="Disordered" evidence="13">
    <location>
        <begin position="245"/>
        <end position="300"/>
    </location>
</feature>
<dbReference type="GO" id="GO:0006935">
    <property type="term" value="P:chemotaxis"/>
    <property type="evidence" value="ECO:0007669"/>
    <property type="project" value="UniProtKB-KW"/>
</dbReference>
<keyword evidence="6" id="KW-0808">Transferase</keyword>
<evidence type="ECO:0000256" key="8">
    <source>
        <dbReference type="ARBA" id="ARBA00022777"/>
    </source>
</evidence>
<evidence type="ECO:0000313" key="18">
    <source>
        <dbReference type="Proteomes" id="UP000326554"/>
    </source>
</evidence>
<dbReference type="InterPro" id="IPR036641">
    <property type="entry name" value="HPT_dom_sf"/>
</dbReference>